<evidence type="ECO:0000256" key="1">
    <source>
        <dbReference type="ARBA" id="ARBA00011900"/>
    </source>
</evidence>
<dbReference type="Proteomes" id="UP001498469">
    <property type="component" value="Unassembled WGS sequence"/>
</dbReference>
<evidence type="ECO:0000313" key="11">
    <source>
        <dbReference type="Proteomes" id="UP001498469"/>
    </source>
</evidence>
<dbReference type="InterPro" id="IPR002052">
    <property type="entry name" value="DNA_methylase_N6_adenine_CS"/>
</dbReference>
<evidence type="ECO:0000256" key="4">
    <source>
        <dbReference type="ARBA" id="ARBA00022691"/>
    </source>
</evidence>
<keyword evidence="11" id="KW-1185">Reference proteome</keyword>
<evidence type="ECO:0000259" key="8">
    <source>
        <dbReference type="Pfam" id="PF07669"/>
    </source>
</evidence>
<proteinExistence type="predicted"/>
<feature type="domain" description="Type II methyltransferase M.TaqI-like" evidence="8">
    <location>
        <begin position="167"/>
        <end position="274"/>
    </location>
</feature>
<organism evidence="10 11">
    <name type="scientific">Clostridium frigoriphilum</name>
    <dbReference type="NCBI Taxonomy" id="443253"/>
    <lineage>
        <taxon>Bacteria</taxon>
        <taxon>Bacillati</taxon>
        <taxon>Bacillota</taxon>
        <taxon>Clostridia</taxon>
        <taxon>Eubacteriales</taxon>
        <taxon>Clostridiaceae</taxon>
        <taxon>Clostridium</taxon>
    </lineage>
</organism>
<evidence type="ECO:0000256" key="6">
    <source>
        <dbReference type="ARBA" id="ARBA00023125"/>
    </source>
</evidence>
<evidence type="ECO:0000256" key="2">
    <source>
        <dbReference type="ARBA" id="ARBA00022603"/>
    </source>
</evidence>
<dbReference type="PROSITE" id="PS00092">
    <property type="entry name" value="N6_MTASE"/>
    <property type="match status" value="1"/>
</dbReference>
<protein>
    <recommendedName>
        <fullName evidence="1">site-specific DNA-methyltransferase (adenine-specific)</fullName>
        <ecNumber evidence="1">2.1.1.72</ecNumber>
    </recommendedName>
</protein>
<evidence type="ECO:0000256" key="3">
    <source>
        <dbReference type="ARBA" id="ARBA00022679"/>
    </source>
</evidence>
<keyword evidence="3" id="KW-0808">Transferase</keyword>
<name>A0ABU7URY7_9CLOT</name>
<gene>
    <name evidence="10" type="ORF">SJI18_12565</name>
</gene>
<dbReference type="GO" id="GO:0008168">
    <property type="term" value="F:methyltransferase activity"/>
    <property type="evidence" value="ECO:0007669"/>
    <property type="project" value="UniProtKB-KW"/>
</dbReference>
<keyword evidence="6" id="KW-0238">DNA-binding</keyword>
<dbReference type="InterPro" id="IPR011639">
    <property type="entry name" value="MethylTrfase_TaqI-like_dom"/>
</dbReference>
<dbReference type="GO" id="GO:0032259">
    <property type="term" value="P:methylation"/>
    <property type="evidence" value="ECO:0007669"/>
    <property type="project" value="UniProtKB-KW"/>
</dbReference>
<evidence type="ECO:0000256" key="7">
    <source>
        <dbReference type="ARBA" id="ARBA00047942"/>
    </source>
</evidence>
<comment type="caution">
    <text evidence="10">The sequence shown here is derived from an EMBL/GenBank/DDBJ whole genome shotgun (WGS) entry which is preliminary data.</text>
</comment>
<reference evidence="10 11" key="1">
    <citation type="submission" date="2023-11" db="EMBL/GenBank/DDBJ databases">
        <title>Draft genome sequence of a psychrophilic Clostridium strain from permafrost water brine.</title>
        <authorList>
            <person name="Shcherbakova V.A."/>
            <person name="Trubitsyn V.E."/>
            <person name="Zakharyuk A.G."/>
        </authorList>
    </citation>
    <scope>NUCLEOTIDE SEQUENCE [LARGE SCALE GENOMIC DNA]</scope>
    <source>
        <strain evidence="10 11">14F</strain>
    </source>
</reference>
<evidence type="ECO:0000313" key="10">
    <source>
        <dbReference type="EMBL" id="MEF2113138.1"/>
    </source>
</evidence>
<evidence type="ECO:0000256" key="5">
    <source>
        <dbReference type="ARBA" id="ARBA00022747"/>
    </source>
</evidence>
<keyword evidence="5" id="KW-0680">Restriction system</keyword>
<comment type="catalytic activity">
    <reaction evidence="7">
        <text>a 2'-deoxyadenosine in DNA + S-adenosyl-L-methionine = an N(6)-methyl-2'-deoxyadenosine in DNA + S-adenosyl-L-homocysteine + H(+)</text>
        <dbReference type="Rhea" id="RHEA:15197"/>
        <dbReference type="Rhea" id="RHEA-COMP:12418"/>
        <dbReference type="Rhea" id="RHEA-COMP:12419"/>
        <dbReference type="ChEBI" id="CHEBI:15378"/>
        <dbReference type="ChEBI" id="CHEBI:57856"/>
        <dbReference type="ChEBI" id="CHEBI:59789"/>
        <dbReference type="ChEBI" id="CHEBI:90615"/>
        <dbReference type="ChEBI" id="CHEBI:90616"/>
        <dbReference type="EC" id="2.1.1.72"/>
    </reaction>
</comment>
<dbReference type="PANTHER" id="PTHR33841:SF6">
    <property type="entry name" value="TYPE II METHYLTRANSFERASE M.HINDII"/>
    <property type="match status" value="1"/>
</dbReference>
<dbReference type="Pfam" id="PF12950">
    <property type="entry name" value="TaqI_C"/>
    <property type="match status" value="1"/>
</dbReference>
<sequence>MLDLLKQEIKEVYNIIISPIDDAYKVIALKNYKIKLERSGKKSFGDDYYKFIKNNKEKGTVYTPEPITSYMIENTIKAEQIINNPYIRIVDPSCGTGNILICCFKFLKNLYKDNLGFINEKNGLKLNVKSIDDHIIRYNLFGFDIDNIALKILVIDLYDLSKGCILENIFNKDFLLYENECKYDIVIGNPPYVGKKSIDNEYASFLKIKYKKVYSDKGDLSYCFFEKALEDLSEGGKLTFITSRYFIESPSGEDLRKVLKEGYTIDKMIDFYGIRPFKNVGIDPLIIFITNYKTMDNKIAIIKPLAVKSKEKKEFYNNVFLKGGNKFNAFMLNKKELDDKGWVLVDEKVRTIIKKIKQQKYTSLSNICNSYQGIITGCDKAFVLNKDTSLRKNIENDIIKPWIKSSYIEKNKILRQDSYIIYSDLICNPKEYSNAIAYIGLQREKLLKRRECQKGIRKWYELQWGRNQSIFEGEKIVFPFKASSNRFALDTGSYFSADVYALTLKEDAAVTYDFLLYILNSKIYEFYFKTFAKKLGEDAYEYYPNNLMKLCIPTMMEYKGKDENYLYDYFHLSEEEKEIILGEV</sequence>
<accession>A0ABU7URY7</accession>
<keyword evidence="4" id="KW-0949">S-adenosyl-L-methionine</keyword>
<feature type="domain" description="TaqI-like C-terminal specificity" evidence="9">
    <location>
        <begin position="405"/>
        <end position="550"/>
    </location>
</feature>
<dbReference type="InterPro" id="IPR025931">
    <property type="entry name" value="TaqI_C"/>
</dbReference>
<dbReference type="InterPro" id="IPR050953">
    <property type="entry name" value="N4_N6_ade-DNA_methylase"/>
</dbReference>
<dbReference type="Pfam" id="PF07669">
    <property type="entry name" value="Eco57I"/>
    <property type="match status" value="1"/>
</dbReference>
<dbReference type="EMBL" id="JAZHFS010000010">
    <property type="protein sequence ID" value="MEF2113138.1"/>
    <property type="molecule type" value="Genomic_DNA"/>
</dbReference>
<dbReference type="EC" id="2.1.1.72" evidence="1"/>
<keyword evidence="2 10" id="KW-0489">Methyltransferase</keyword>
<evidence type="ECO:0000259" key="9">
    <source>
        <dbReference type="Pfam" id="PF12950"/>
    </source>
</evidence>
<dbReference type="PANTHER" id="PTHR33841">
    <property type="entry name" value="DNA METHYLTRANSFERASE YEEA-RELATED"/>
    <property type="match status" value="1"/>
</dbReference>
<dbReference type="RefSeq" id="WP_216251213.1">
    <property type="nucleotide sequence ID" value="NZ_JAZHFS010000010.1"/>
</dbReference>